<dbReference type="Pfam" id="PF01425">
    <property type="entry name" value="Amidase"/>
    <property type="match status" value="1"/>
</dbReference>
<keyword evidence="4" id="KW-1185">Reference proteome</keyword>
<feature type="domain" description="Amidase" evidence="2">
    <location>
        <begin position="27"/>
        <end position="460"/>
    </location>
</feature>
<dbReference type="SUPFAM" id="SSF75304">
    <property type="entry name" value="Amidase signature (AS) enzymes"/>
    <property type="match status" value="1"/>
</dbReference>
<accession>A0A917ZSG1</accession>
<dbReference type="NCBIfam" id="NF009119">
    <property type="entry name" value="PRK12470.1"/>
    <property type="match status" value="1"/>
</dbReference>
<dbReference type="PROSITE" id="PS00571">
    <property type="entry name" value="AMIDASES"/>
    <property type="match status" value="1"/>
</dbReference>
<gene>
    <name evidence="3" type="primary">amiB2</name>
    <name evidence="3" type="ORF">GCM10012280_37780</name>
</gene>
<comment type="similarity">
    <text evidence="1">Belongs to the amidase family.</text>
</comment>
<dbReference type="InterPro" id="IPR000120">
    <property type="entry name" value="Amidase"/>
</dbReference>
<protein>
    <submittedName>
        <fullName evidence="3">Amidase AmiB2</fullName>
    </submittedName>
</protein>
<evidence type="ECO:0000256" key="1">
    <source>
        <dbReference type="ARBA" id="ARBA00009199"/>
    </source>
</evidence>
<dbReference type="GO" id="GO:0003824">
    <property type="term" value="F:catalytic activity"/>
    <property type="evidence" value="ECO:0007669"/>
    <property type="project" value="InterPro"/>
</dbReference>
<reference evidence="3" key="1">
    <citation type="journal article" date="2014" name="Int. J. Syst. Evol. Microbiol.">
        <title>Complete genome sequence of Corynebacterium casei LMG S-19264T (=DSM 44701T), isolated from a smear-ripened cheese.</title>
        <authorList>
            <consortium name="US DOE Joint Genome Institute (JGI-PGF)"/>
            <person name="Walter F."/>
            <person name="Albersmeier A."/>
            <person name="Kalinowski J."/>
            <person name="Ruckert C."/>
        </authorList>
    </citation>
    <scope>NUCLEOTIDE SEQUENCE</scope>
    <source>
        <strain evidence="3">CGMCC 4.7201</strain>
    </source>
</reference>
<dbReference type="AlphaFoldDB" id="A0A917ZSG1"/>
<dbReference type="Proteomes" id="UP000641932">
    <property type="component" value="Unassembled WGS sequence"/>
</dbReference>
<organism evidence="3 4">
    <name type="scientific">Wenjunlia tyrosinilytica</name>
    <dbReference type="NCBI Taxonomy" id="1544741"/>
    <lineage>
        <taxon>Bacteria</taxon>
        <taxon>Bacillati</taxon>
        <taxon>Actinomycetota</taxon>
        <taxon>Actinomycetes</taxon>
        <taxon>Kitasatosporales</taxon>
        <taxon>Streptomycetaceae</taxon>
        <taxon>Wenjunlia</taxon>
    </lineage>
</organism>
<dbReference type="Gene3D" id="3.90.1300.10">
    <property type="entry name" value="Amidase signature (AS) domain"/>
    <property type="match status" value="1"/>
</dbReference>
<dbReference type="InterPro" id="IPR020556">
    <property type="entry name" value="Amidase_CS"/>
</dbReference>
<dbReference type="PANTHER" id="PTHR11895">
    <property type="entry name" value="TRANSAMIDASE"/>
    <property type="match status" value="1"/>
</dbReference>
<comment type="caution">
    <text evidence="3">The sequence shown here is derived from an EMBL/GenBank/DDBJ whole genome shotgun (WGS) entry which is preliminary data.</text>
</comment>
<proteinExistence type="inferred from homology"/>
<name>A0A917ZSG1_9ACTN</name>
<dbReference type="InterPro" id="IPR023631">
    <property type="entry name" value="Amidase_dom"/>
</dbReference>
<dbReference type="PANTHER" id="PTHR11895:SF7">
    <property type="entry name" value="GLUTAMYL-TRNA(GLN) AMIDOTRANSFERASE SUBUNIT A, MITOCHONDRIAL"/>
    <property type="match status" value="1"/>
</dbReference>
<dbReference type="InterPro" id="IPR036928">
    <property type="entry name" value="AS_sf"/>
</dbReference>
<dbReference type="RefSeq" id="WP_189132890.1">
    <property type="nucleotide sequence ID" value="NZ_BMMS01000015.1"/>
</dbReference>
<sequence length="496" mass="52469">MDELETAFAGVAGQMALLDDGEVSSRELTELALRRIAAAEGELNAFRLIRAEAALAEADEADKARAGGDRRPLLGIPLAIKDDTDLAGAPTTHGTAVRPAPAVEDSYLVSRLREAGAVVVGKTRMPEFGQWAFTETASGGYTRNPWDPDRTTGGSSGGSAAAVAAGLVPVATGSDGGGSIRIPAACCGLYGLKAQRGRVSTAPRPEAWGALAVIGGLTRSVGDTAVLYDAIRGNRPTDRWRAEPPRLPFVEAARTEPGRLRIGVSARPALPGVKVDPEQLSALRATAEVLSDLGHDVREIRPRYPDFVTPVSLWIPQAMHGMREEARRLCARAGIPDEIAQSLLERRTRENLRSARQLPPGAYLWALRRAERLADEVNTMFARMDVLLTPAIPELPRRVGALDGANAARAAKRSWPSIAFTALWNVTGNPAASVPAGLSRDGLPLAVQLVGRPHDEPTLLQVSAQLEQARPWAGLRPSLTGAAAAHAKAPGGAPTR</sequence>
<evidence type="ECO:0000313" key="4">
    <source>
        <dbReference type="Proteomes" id="UP000641932"/>
    </source>
</evidence>
<evidence type="ECO:0000259" key="2">
    <source>
        <dbReference type="Pfam" id="PF01425"/>
    </source>
</evidence>
<dbReference type="EMBL" id="BMMS01000015">
    <property type="protein sequence ID" value="GGO90984.1"/>
    <property type="molecule type" value="Genomic_DNA"/>
</dbReference>
<evidence type="ECO:0000313" key="3">
    <source>
        <dbReference type="EMBL" id="GGO90984.1"/>
    </source>
</evidence>
<reference evidence="3" key="2">
    <citation type="submission" date="2020-09" db="EMBL/GenBank/DDBJ databases">
        <authorList>
            <person name="Sun Q."/>
            <person name="Zhou Y."/>
        </authorList>
    </citation>
    <scope>NUCLEOTIDE SEQUENCE</scope>
    <source>
        <strain evidence="3">CGMCC 4.7201</strain>
    </source>
</reference>